<sequence length="714" mass="79480">MKLSPLSAAVLSVLAANVVHAESEVFEFEEVVVTANKIEQPLSEVAGSVAVIDGEQIEKNGATELYDAIRNEPGVSVSGGAGRPQNITIRGMTGNRIAIVKDGIRASDGFGANNLNDKVGRNSFDISDLDSVEIVKGASSSIYGSGAIGGVVVLKTKKPSDYLKDKDIYSDVSGTYTGISNKYRGATKLAFRSGNFESLVSLAYWEGEQTRNFDQDLYNRDIDGVSGAYTLNYWVEDDLMLKGRVEYYRENQSRLEGLAKIQKDGSWDTLSFNQQTYTETVTAYVGAEYLPLNSWFEELDTKLYWRDSVGDESLNVLISQDQNNVPVQRRLIDERHFTDQLIGLNADFISSFQQGNVSHSLAYGASLETTLYERPSSSSTIDWNGLKVENNKPFAPARVYNYAAHVRDVMEINKWTLTTGVRFDLEQITPESESQIQGYEVKDKSSGAVSPSVSVAYQLTDSLNTYLSYNRGFRAPSYDKIYGFQNHDFVPITPFEIIPNEDLEAETSDSFELGSKFDDGSTHLYAAVFYQKFKNFIDVKQISFAPDPNNNGNYYKQYQNVSGVETYGFEASAGQHIGEFWSVTAQVGFVDGEDDNGEKVRTLTPWEGNVQLRYDNQALSAYTMLNWAQAMNKVPECETDIGLATDCATTAGWATVDMGVSYSWNFGLDVSANVINLLDKEYIRYQDVAGIVDSNKYYSTEPGRYFTVNARYEF</sequence>
<dbReference type="InterPro" id="IPR012910">
    <property type="entry name" value="Plug_dom"/>
</dbReference>
<dbReference type="PROSITE" id="PS52016">
    <property type="entry name" value="TONB_DEPENDENT_REC_3"/>
    <property type="match status" value="1"/>
</dbReference>
<dbReference type="STRING" id="212667.VFDL14_17785"/>
<feature type="domain" description="TonB-dependent receptor plug" evidence="16">
    <location>
        <begin position="42"/>
        <end position="151"/>
    </location>
</feature>
<evidence type="ECO:0000256" key="1">
    <source>
        <dbReference type="ARBA" id="ARBA00004571"/>
    </source>
</evidence>
<gene>
    <name evidence="17" type="ORF">VFDL14_17785</name>
</gene>
<keyword evidence="5 11" id="KW-0812">Transmembrane</keyword>
<dbReference type="CDD" id="cd01347">
    <property type="entry name" value="ligand_gated_channel"/>
    <property type="match status" value="1"/>
</dbReference>
<comment type="similarity">
    <text evidence="2">Belongs to the TonB-dependent receptor family. Hemoglobin/haptoglobin binding protein subfamily.</text>
</comment>
<dbReference type="InterPro" id="IPR010917">
    <property type="entry name" value="TonB_rcpt_CS"/>
</dbReference>
<dbReference type="InterPro" id="IPR011276">
    <property type="entry name" value="TonB_haem/Hb_rcpt"/>
</dbReference>
<proteinExistence type="inferred from homology"/>
<feature type="chain" id="PRO_5001631179" evidence="14">
    <location>
        <begin position="22"/>
        <end position="714"/>
    </location>
</feature>
<keyword evidence="9" id="KW-0675">Receptor</keyword>
<dbReference type="NCBIfam" id="TIGR01785">
    <property type="entry name" value="TonB-hemin"/>
    <property type="match status" value="1"/>
</dbReference>
<dbReference type="PROSITE" id="PS01156">
    <property type="entry name" value="TONB_DEPENDENT_REC_2"/>
    <property type="match status" value="1"/>
</dbReference>
<evidence type="ECO:0000256" key="11">
    <source>
        <dbReference type="PROSITE-ProRule" id="PRU01360"/>
    </source>
</evidence>
<keyword evidence="18" id="KW-1185">Reference proteome</keyword>
<dbReference type="InterPro" id="IPR039426">
    <property type="entry name" value="TonB-dep_rcpt-like"/>
</dbReference>
<evidence type="ECO:0000313" key="18">
    <source>
        <dbReference type="Proteomes" id="UP000027219"/>
    </source>
</evidence>
<dbReference type="Gene3D" id="2.170.130.10">
    <property type="entry name" value="TonB-dependent receptor, plug domain"/>
    <property type="match status" value="1"/>
</dbReference>
<organism evidence="17 18">
    <name type="scientific">Vibrio fortis</name>
    <dbReference type="NCBI Taxonomy" id="212667"/>
    <lineage>
        <taxon>Bacteria</taxon>
        <taxon>Pseudomonadati</taxon>
        <taxon>Pseudomonadota</taxon>
        <taxon>Gammaproteobacteria</taxon>
        <taxon>Vibrionales</taxon>
        <taxon>Vibrionaceae</taxon>
        <taxon>Vibrio</taxon>
    </lineage>
</organism>
<comment type="caution">
    <text evidence="17">The sequence shown here is derived from an EMBL/GenBank/DDBJ whole genome shotgun (WGS) entry which is preliminary data.</text>
</comment>
<dbReference type="PANTHER" id="PTHR30069:SF29">
    <property type="entry name" value="HEMOGLOBIN AND HEMOGLOBIN-HAPTOGLOBIN-BINDING PROTEIN 1-RELATED"/>
    <property type="match status" value="1"/>
</dbReference>
<keyword evidence="4 11" id="KW-1134">Transmembrane beta strand</keyword>
<dbReference type="Pfam" id="PF00593">
    <property type="entry name" value="TonB_dep_Rec_b-barrel"/>
    <property type="match status" value="1"/>
</dbReference>
<dbReference type="Pfam" id="PF07715">
    <property type="entry name" value="Plug"/>
    <property type="match status" value="1"/>
</dbReference>
<evidence type="ECO:0000256" key="4">
    <source>
        <dbReference type="ARBA" id="ARBA00022452"/>
    </source>
</evidence>
<evidence type="ECO:0000256" key="12">
    <source>
        <dbReference type="PROSITE-ProRule" id="PRU10144"/>
    </source>
</evidence>
<evidence type="ECO:0000256" key="10">
    <source>
        <dbReference type="ARBA" id="ARBA00023237"/>
    </source>
</evidence>
<dbReference type="InterPro" id="IPR000531">
    <property type="entry name" value="Beta-barrel_TonB"/>
</dbReference>
<evidence type="ECO:0000256" key="5">
    <source>
        <dbReference type="ARBA" id="ARBA00022692"/>
    </source>
</evidence>
<keyword evidence="7 13" id="KW-0798">TonB box</keyword>
<evidence type="ECO:0000256" key="6">
    <source>
        <dbReference type="ARBA" id="ARBA00022729"/>
    </source>
</evidence>
<protein>
    <submittedName>
        <fullName evidence="17">Ligand-gated channel</fullName>
    </submittedName>
</protein>
<comment type="subcellular location">
    <subcellularLocation>
        <location evidence="1 11">Cell outer membrane</location>
        <topology evidence="1 11">Multi-pass membrane protein</topology>
    </subcellularLocation>
</comment>
<dbReference type="Proteomes" id="UP000027219">
    <property type="component" value="Unassembled WGS sequence"/>
</dbReference>
<feature type="signal peptide" evidence="14">
    <location>
        <begin position="1"/>
        <end position="21"/>
    </location>
</feature>
<dbReference type="AlphaFoldDB" id="A0A066UNT6"/>
<dbReference type="InterPro" id="IPR010949">
    <property type="entry name" value="TonB_Hb/transfer/lactofer_rcpt"/>
</dbReference>
<evidence type="ECO:0000313" key="17">
    <source>
        <dbReference type="EMBL" id="KDN29101.1"/>
    </source>
</evidence>
<dbReference type="RefSeq" id="WP_032550510.1">
    <property type="nucleotide sequence ID" value="NZ_JFFR01000012.1"/>
</dbReference>
<evidence type="ECO:0000256" key="9">
    <source>
        <dbReference type="ARBA" id="ARBA00023170"/>
    </source>
</evidence>
<feature type="short sequence motif" description="TonB C-terminal box" evidence="12">
    <location>
        <begin position="697"/>
        <end position="714"/>
    </location>
</feature>
<dbReference type="GO" id="GO:0044718">
    <property type="term" value="P:siderophore transmembrane transport"/>
    <property type="evidence" value="ECO:0007669"/>
    <property type="project" value="TreeGrafter"/>
</dbReference>
<name>A0A066UNT6_9VIBR</name>
<keyword evidence="8 11" id="KW-0472">Membrane</keyword>
<dbReference type="GO" id="GO:0015344">
    <property type="term" value="F:siderophore uptake transmembrane transporter activity"/>
    <property type="evidence" value="ECO:0007669"/>
    <property type="project" value="TreeGrafter"/>
</dbReference>
<accession>A0A066UNT6</accession>
<dbReference type="PANTHER" id="PTHR30069">
    <property type="entry name" value="TONB-DEPENDENT OUTER MEMBRANE RECEPTOR"/>
    <property type="match status" value="1"/>
</dbReference>
<evidence type="ECO:0000259" key="16">
    <source>
        <dbReference type="Pfam" id="PF07715"/>
    </source>
</evidence>
<keyword evidence="3 11" id="KW-0813">Transport</keyword>
<feature type="domain" description="TonB-dependent receptor-like beta-barrel" evidence="15">
    <location>
        <begin position="236"/>
        <end position="677"/>
    </location>
</feature>
<evidence type="ECO:0000256" key="13">
    <source>
        <dbReference type="RuleBase" id="RU003357"/>
    </source>
</evidence>
<dbReference type="Gene3D" id="2.40.170.20">
    <property type="entry name" value="TonB-dependent receptor, beta-barrel domain"/>
    <property type="match status" value="1"/>
</dbReference>
<evidence type="ECO:0000256" key="3">
    <source>
        <dbReference type="ARBA" id="ARBA00022448"/>
    </source>
</evidence>
<evidence type="ECO:0000259" key="15">
    <source>
        <dbReference type="Pfam" id="PF00593"/>
    </source>
</evidence>
<dbReference type="EMBL" id="JFFR01000012">
    <property type="protein sequence ID" value="KDN29101.1"/>
    <property type="molecule type" value="Genomic_DNA"/>
</dbReference>
<reference evidence="17 18" key="1">
    <citation type="submission" date="2014-02" db="EMBL/GenBank/DDBJ databases">
        <title>Vibrio fortis Dalian14 Genome Sequencing.</title>
        <authorList>
            <person name="Wang Y."/>
            <person name="Song L."/>
            <person name="Liu G."/>
            <person name="Ding J."/>
        </authorList>
    </citation>
    <scope>NUCLEOTIDE SEQUENCE [LARGE SCALE GENOMIC DNA]</scope>
    <source>
        <strain evidence="17 18">Dalian14</strain>
    </source>
</reference>
<evidence type="ECO:0000256" key="14">
    <source>
        <dbReference type="SAM" id="SignalP"/>
    </source>
</evidence>
<dbReference type="InterPro" id="IPR036942">
    <property type="entry name" value="Beta-barrel_TonB_sf"/>
</dbReference>
<keyword evidence="6 14" id="KW-0732">Signal</keyword>
<evidence type="ECO:0000256" key="2">
    <source>
        <dbReference type="ARBA" id="ARBA00008143"/>
    </source>
</evidence>
<dbReference type="NCBIfam" id="TIGR01786">
    <property type="entry name" value="TonB-hemlactrns"/>
    <property type="match status" value="1"/>
</dbReference>
<evidence type="ECO:0000256" key="7">
    <source>
        <dbReference type="ARBA" id="ARBA00023077"/>
    </source>
</evidence>
<evidence type="ECO:0000256" key="8">
    <source>
        <dbReference type="ARBA" id="ARBA00023136"/>
    </source>
</evidence>
<dbReference type="SUPFAM" id="SSF56935">
    <property type="entry name" value="Porins"/>
    <property type="match status" value="1"/>
</dbReference>
<keyword evidence="10 11" id="KW-0998">Cell outer membrane</keyword>
<dbReference type="GO" id="GO:0015232">
    <property type="term" value="F:heme transmembrane transporter activity"/>
    <property type="evidence" value="ECO:0007669"/>
    <property type="project" value="InterPro"/>
</dbReference>
<dbReference type="OrthoDB" id="9764669at2"/>
<dbReference type="GO" id="GO:0009279">
    <property type="term" value="C:cell outer membrane"/>
    <property type="evidence" value="ECO:0007669"/>
    <property type="project" value="UniProtKB-SubCell"/>
</dbReference>
<dbReference type="InterPro" id="IPR037066">
    <property type="entry name" value="Plug_dom_sf"/>
</dbReference>